<dbReference type="Pfam" id="PF12928">
    <property type="entry name" value="tRNA_int_end_N2"/>
    <property type="match status" value="1"/>
</dbReference>
<evidence type="ECO:0000313" key="5">
    <source>
        <dbReference type="EMBL" id="KAJ5184154.1"/>
    </source>
</evidence>
<feature type="domain" description="tRNA-splicing endonuclease subunit Sen54 N-terminal" evidence="4">
    <location>
        <begin position="75"/>
        <end position="170"/>
    </location>
</feature>
<evidence type="ECO:0000256" key="2">
    <source>
        <dbReference type="ARBA" id="ARBA00022694"/>
    </source>
</evidence>
<evidence type="ECO:0000313" key="6">
    <source>
        <dbReference type="Proteomes" id="UP001146351"/>
    </source>
</evidence>
<feature type="region of interest" description="Disordered" evidence="3">
    <location>
        <begin position="1"/>
        <end position="25"/>
    </location>
</feature>
<accession>A0A9W9ISC6</accession>
<evidence type="ECO:0000256" key="1">
    <source>
        <dbReference type="ARBA" id="ARBA00005736"/>
    </source>
</evidence>
<dbReference type="EMBL" id="JAPQKO010000001">
    <property type="protein sequence ID" value="KAJ5184154.1"/>
    <property type="molecule type" value="Genomic_DNA"/>
</dbReference>
<proteinExistence type="inferred from homology"/>
<feature type="region of interest" description="Disordered" evidence="3">
    <location>
        <begin position="94"/>
        <end position="125"/>
    </location>
</feature>
<gene>
    <name evidence="5" type="ORF">N7492_001770</name>
</gene>
<dbReference type="Proteomes" id="UP001146351">
    <property type="component" value="Unassembled WGS sequence"/>
</dbReference>
<dbReference type="AlphaFoldDB" id="A0A9W9ISC6"/>
<comment type="similarity">
    <text evidence="1">Belongs to the SEN54 family.</text>
</comment>
<evidence type="ECO:0000256" key="3">
    <source>
        <dbReference type="SAM" id="MobiDB-lite"/>
    </source>
</evidence>
<reference evidence="5" key="2">
    <citation type="journal article" date="2023" name="IMA Fungus">
        <title>Comparative genomic study of the Penicillium genus elucidates a diverse pangenome and 15 lateral gene transfer events.</title>
        <authorList>
            <person name="Petersen C."/>
            <person name="Sorensen T."/>
            <person name="Nielsen M.R."/>
            <person name="Sondergaard T.E."/>
            <person name="Sorensen J.L."/>
            <person name="Fitzpatrick D.A."/>
            <person name="Frisvad J.C."/>
            <person name="Nielsen K.L."/>
        </authorList>
    </citation>
    <scope>NUCLEOTIDE SEQUENCE</scope>
    <source>
        <strain evidence="5">IBT 21917</strain>
    </source>
</reference>
<organism evidence="5 6">
    <name type="scientific">Penicillium capsulatum</name>
    <dbReference type="NCBI Taxonomy" id="69766"/>
    <lineage>
        <taxon>Eukaryota</taxon>
        <taxon>Fungi</taxon>
        <taxon>Dikarya</taxon>
        <taxon>Ascomycota</taxon>
        <taxon>Pezizomycotina</taxon>
        <taxon>Eurotiomycetes</taxon>
        <taxon>Eurotiomycetidae</taxon>
        <taxon>Eurotiales</taxon>
        <taxon>Aspergillaceae</taxon>
        <taxon>Penicillium</taxon>
    </lineage>
</organism>
<dbReference type="PANTHER" id="PTHR21027">
    <property type="entry name" value="TRNA-SPLICING ENDONUCLEASE SUBUNIT SEN54"/>
    <property type="match status" value="1"/>
</dbReference>
<dbReference type="PANTHER" id="PTHR21027:SF1">
    <property type="entry name" value="TRNA-SPLICING ENDONUCLEASE SUBUNIT SEN54"/>
    <property type="match status" value="1"/>
</dbReference>
<dbReference type="OrthoDB" id="408683at2759"/>
<comment type="caution">
    <text evidence="5">The sequence shown here is derived from an EMBL/GenBank/DDBJ whole genome shotgun (WGS) entry which is preliminary data.</text>
</comment>
<sequence length="439" mass="48608">MADADEDAIRGPSVEATQVETDLSDETQDFRLLNHLSFLSDTSATSLPRRGEKDFEPNPTEFQADVLASSRRAMHNALAHPRLHQAKGKVVAFYAPEGPTPPSSHTDQTQTKTQKDLGKSNVSPDACVRVPNPKGAYFKTMGQADRWNGMWLLPEEALYLIERGSLDIRWPTSMTGSTQRNDGDDADDELSIPMSVQAAYACMLGRGGLTLERYSVFTGLKRLGYSVFRAPGWDESAGGMTPSKNNAYAPQLRGPGLGGILGRLYNWIHDPLSTASTTAGPIVGCGIHRNYNDIYRKLAIIPWYDPVLAADRDSLDTDARFRVIFHVYKPSTVLKKTALPPPDFRIAVINAREQTSIPTLAQISALLESTPLDPPRGEKMDRLVYMRLRHGYRNVVLAVVDQGVVSYLRVADSAFGKERLFEGKNGPSRMKQNGFRKKR</sequence>
<dbReference type="GO" id="GO:0000214">
    <property type="term" value="C:tRNA-intron endonuclease complex"/>
    <property type="evidence" value="ECO:0007669"/>
    <property type="project" value="TreeGrafter"/>
</dbReference>
<keyword evidence="6" id="KW-1185">Reference proteome</keyword>
<evidence type="ECO:0000259" key="4">
    <source>
        <dbReference type="Pfam" id="PF12928"/>
    </source>
</evidence>
<name>A0A9W9ISC6_9EURO</name>
<reference evidence="5" key="1">
    <citation type="submission" date="2022-11" db="EMBL/GenBank/DDBJ databases">
        <authorList>
            <person name="Petersen C."/>
        </authorList>
    </citation>
    <scope>NUCLEOTIDE SEQUENCE</scope>
    <source>
        <strain evidence="5">IBT 21917</strain>
    </source>
</reference>
<dbReference type="InterPro" id="IPR024337">
    <property type="entry name" value="tRNA_splic_suSen54"/>
</dbReference>
<dbReference type="InterPro" id="IPR024336">
    <property type="entry name" value="tRNA_splic_suSen54_N"/>
</dbReference>
<keyword evidence="2" id="KW-0819">tRNA processing</keyword>
<dbReference type="GO" id="GO:0000379">
    <property type="term" value="P:tRNA-type intron splice site recognition and cleavage"/>
    <property type="evidence" value="ECO:0007669"/>
    <property type="project" value="TreeGrafter"/>
</dbReference>
<protein>
    <recommendedName>
        <fullName evidence="4">tRNA-splicing endonuclease subunit Sen54 N-terminal domain-containing protein</fullName>
    </recommendedName>
</protein>